<gene>
    <name evidence="1" type="ORF">CVLEPA_LOCUS10983</name>
</gene>
<dbReference type="EMBL" id="CAWYQH010000079">
    <property type="protein sequence ID" value="CAK8680725.1"/>
    <property type="molecule type" value="Genomic_DNA"/>
</dbReference>
<organism evidence="1 2">
    <name type="scientific">Clavelina lepadiformis</name>
    <name type="common">Light-bulb sea squirt</name>
    <name type="synonym">Ascidia lepadiformis</name>
    <dbReference type="NCBI Taxonomy" id="159417"/>
    <lineage>
        <taxon>Eukaryota</taxon>
        <taxon>Metazoa</taxon>
        <taxon>Chordata</taxon>
        <taxon>Tunicata</taxon>
        <taxon>Ascidiacea</taxon>
        <taxon>Aplousobranchia</taxon>
        <taxon>Clavelinidae</taxon>
        <taxon>Clavelina</taxon>
    </lineage>
</organism>
<dbReference type="Proteomes" id="UP001642483">
    <property type="component" value="Unassembled WGS sequence"/>
</dbReference>
<keyword evidence="2" id="KW-1185">Reference proteome</keyword>
<comment type="caution">
    <text evidence="1">The sequence shown here is derived from an EMBL/GenBank/DDBJ whole genome shotgun (WGS) entry which is preliminary data.</text>
</comment>
<proteinExistence type="predicted"/>
<sequence>MTPLLKKKNHANEGEEISLIAIKGRMEVIKKFPGDERTAKTLEKYPSYKLKEKCITDIAIFFGYSSKENMVNKCRLRFCNFIEGRSLCCETGCVCLMEFSKVMNQLEAVSSPKELSTVINLMNDGSVKLVKDRNQPHKLYAGHLHVRRFPSNYDDEIKLRSNRGSRQLTVDNWS</sequence>
<evidence type="ECO:0000313" key="1">
    <source>
        <dbReference type="EMBL" id="CAK8680725.1"/>
    </source>
</evidence>
<protein>
    <submittedName>
        <fullName evidence="1">Uncharacterized protein</fullName>
    </submittedName>
</protein>
<name>A0ABP0FM53_CLALP</name>
<evidence type="ECO:0000313" key="2">
    <source>
        <dbReference type="Proteomes" id="UP001642483"/>
    </source>
</evidence>
<reference evidence="1 2" key="1">
    <citation type="submission" date="2024-02" db="EMBL/GenBank/DDBJ databases">
        <authorList>
            <person name="Daric V."/>
            <person name="Darras S."/>
        </authorList>
    </citation>
    <scope>NUCLEOTIDE SEQUENCE [LARGE SCALE GENOMIC DNA]</scope>
</reference>
<accession>A0ABP0FM53</accession>